<evidence type="ECO:0000259" key="5">
    <source>
        <dbReference type="Pfam" id="PF13525"/>
    </source>
</evidence>
<evidence type="ECO:0000256" key="1">
    <source>
        <dbReference type="ARBA" id="ARBA00022729"/>
    </source>
</evidence>
<feature type="chain" id="PRO_5045411025" evidence="4">
    <location>
        <begin position="24"/>
        <end position="330"/>
    </location>
</feature>
<name>A0ABU3K856_9BACT</name>
<dbReference type="Gene3D" id="1.25.40.10">
    <property type="entry name" value="Tetratricopeptide repeat domain"/>
    <property type="match status" value="1"/>
</dbReference>
<evidence type="ECO:0000313" key="6">
    <source>
        <dbReference type="EMBL" id="MDT7042570.1"/>
    </source>
</evidence>
<dbReference type="NCBIfam" id="TIGR03302">
    <property type="entry name" value="OM_YfiO"/>
    <property type="match status" value="1"/>
</dbReference>
<sequence length="330" mass="36926">MKPRKIYFRVVGTILLAGLLAGGCSSTPEKETVSQDVPLSGTDEQIFVGDTIEMNYDPNVIMKRAESFHDKEGYAEAIVEYQHFLDLHGNHVLAPYAQYRLALSHFKMIQTIDRDISPIEKARNEFIELMQKHPASQYEAEARIKIGECEDLLAQHHLFVAEFYYKKEAYLAAAQRYKMIIDSYPHLDAAAEAKYELAKTYNDLGVPDWSRDWLVALVREHPQHKLRNDGLKMLASIQKEHPNLVVAQNLGTLDTNLLTTSFLPLNQSAPIVPSAKNSHQGTTAQHKPSHTECAIGSWCETSGSIDSSSISANHSSTPAPITCQTGTWCE</sequence>
<dbReference type="Pfam" id="PF13525">
    <property type="entry name" value="YfiO"/>
    <property type="match status" value="1"/>
</dbReference>
<keyword evidence="2" id="KW-0472">Membrane</keyword>
<dbReference type="EMBL" id="JAQOUE010000001">
    <property type="protein sequence ID" value="MDT7042570.1"/>
    <property type="molecule type" value="Genomic_DNA"/>
</dbReference>
<keyword evidence="1 4" id="KW-0732">Signal</keyword>
<proteinExistence type="predicted"/>
<protein>
    <submittedName>
        <fullName evidence="6">Outer membrane protein assembly factor BamD</fullName>
    </submittedName>
</protein>
<dbReference type="InterPro" id="IPR039565">
    <property type="entry name" value="BamD-like"/>
</dbReference>
<dbReference type="SUPFAM" id="SSF48452">
    <property type="entry name" value="TPR-like"/>
    <property type="match status" value="1"/>
</dbReference>
<evidence type="ECO:0000256" key="2">
    <source>
        <dbReference type="ARBA" id="ARBA00023136"/>
    </source>
</evidence>
<gene>
    <name evidence="6" type="primary">bamD</name>
    <name evidence="6" type="ORF">PPG34_09405</name>
</gene>
<evidence type="ECO:0000256" key="4">
    <source>
        <dbReference type="SAM" id="SignalP"/>
    </source>
</evidence>
<feature type="signal peptide" evidence="4">
    <location>
        <begin position="1"/>
        <end position="23"/>
    </location>
</feature>
<evidence type="ECO:0000256" key="3">
    <source>
        <dbReference type="ARBA" id="ARBA00023237"/>
    </source>
</evidence>
<dbReference type="Proteomes" id="UP001250932">
    <property type="component" value="Unassembled WGS sequence"/>
</dbReference>
<evidence type="ECO:0000313" key="7">
    <source>
        <dbReference type="Proteomes" id="UP001250932"/>
    </source>
</evidence>
<dbReference type="PROSITE" id="PS51257">
    <property type="entry name" value="PROKAR_LIPOPROTEIN"/>
    <property type="match status" value="1"/>
</dbReference>
<organism evidence="6 7">
    <name type="scientific">Candidatus Nitronereus thalassa</name>
    <dbReference type="NCBI Taxonomy" id="3020898"/>
    <lineage>
        <taxon>Bacteria</taxon>
        <taxon>Pseudomonadati</taxon>
        <taxon>Nitrospirota</taxon>
        <taxon>Nitrospiria</taxon>
        <taxon>Nitrospirales</taxon>
        <taxon>Nitrospiraceae</taxon>
        <taxon>Candidatus Nitronereus</taxon>
    </lineage>
</organism>
<keyword evidence="7" id="KW-1185">Reference proteome</keyword>
<feature type="domain" description="Outer membrane lipoprotein BamD-like" evidence="5">
    <location>
        <begin position="57"/>
        <end position="208"/>
    </location>
</feature>
<dbReference type="InterPro" id="IPR017689">
    <property type="entry name" value="BamD"/>
</dbReference>
<accession>A0ABU3K856</accession>
<dbReference type="RefSeq" id="WP_313832998.1">
    <property type="nucleotide sequence ID" value="NZ_JAQOUE010000001.1"/>
</dbReference>
<reference evidence="6 7" key="1">
    <citation type="journal article" date="2023" name="ISME J.">
        <title>Cultivation and genomic characterization of novel and ubiquitous marine nitrite-oxidizing bacteria from the Nitrospirales.</title>
        <authorList>
            <person name="Mueller A.J."/>
            <person name="Daebeler A."/>
            <person name="Herbold C.W."/>
            <person name="Kirkegaard R.H."/>
            <person name="Daims H."/>
        </authorList>
    </citation>
    <scope>NUCLEOTIDE SEQUENCE [LARGE SCALE GENOMIC DNA]</scope>
    <source>
        <strain evidence="6 7">EB</strain>
    </source>
</reference>
<dbReference type="InterPro" id="IPR011990">
    <property type="entry name" value="TPR-like_helical_dom_sf"/>
</dbReference>
<comment type="caution">
    <text evidence="6">The sequence shown here is derived from an EMBL/GenBank/DDBJ whole genome shotgun (WGS) entry which is preliminary data.</text>
</comment>
<keyword evidence="3" id="KW-0998">Cell outer membrane</keyword>